<feature type="region of interest" description="Disordered" evidence="1">
    <location>
        <begin position="260"/>
        <end position="293"/>
    </location>
</feature>
<evidence type="ECO:0000313" key="3">
    <source>
        <dbReference type="EMBL" id="CAF9940972.1"/>
    </source>
</evidence>
<keyword evidence="4" id="KW-1185">Reference proteome</keyword>
<evidence type="ECO:0000256" key="1">
    <source>
        <dbReference type="SAM" id="MobiDB-lite"/>
    </source>
</evidence>
<sequence>MHSVVIYATAICLHLLLAKAQSTASSSVGTTYSQSINGLNSSPSTPSATQTVASSTSASSTNASSTSASSTSASNNSASTVAVLPSSSISSIIYQMSQTLQVSTAAPATSSGSSSFQTTSSWSQAAVNGTSVIQPSTTSITNQLASISGSIVIPNNPIHENSFTAVSTTVTASAASAVATQALANANFTVADLKNNPDSQDAKQAALDAINDAEAAAKVAAVAWLLSALGPAVAEAELVVAGTAPVIDLVAAWATVEAAEQAEEEEEEQEEESASLSIASQTPSTSPLISSPTFSATVSASSTLTSASSAVSGTCALYTYPSDDEIDEGPGEDDTGELTGTATKRRVRVRRFGPEFDEESLNGLQERDTMRRSRIEERATGSSFTSINGCNFPNGFSATQPNYLTAGQLYRVGTQSGGSGGKNGLIYNAAQKWYFGTHDCTVEPGFAWSKVAYWYPGMLASRQSVDHVWELNLLTLFLGSMIGTSSFSCDDMNTVFFPGTATCDNKMQIIFNQLPSMDVKNIQNGFIALEQSVNGIKGYIFGQGLGTNPYYIKNRANTFQNQIGALQDACMAFAVLSQPEVKALYDLTNNRMYQAFLGVDALITNNALKDSSGAPLQANWGSSFKTWMTDYLGTISGDAWTWAEAFLSQLQEDTNNDATLSDEQKISQLRQLTWIENSPLWGEDQFTLDFGLTWTVGTLALRSLMKRDDSCPLNPGTTGTTPVSFSSLAAASIVAATSGLSSASLSIAATTSTYSTASTPAISSYNMGISSPSTTYTVVDIPTTASAALVASIAAAAAATHTCPSSSYSNTTNFVEIMPQGTNTFNLDFDATTHPEILVPGTQWMFAEVDGYLSEWSVMGSPVQPDVMAYNGTFIQFAIPLDVDMTSIVVIGVSIPGLTDNSAYSLNLYAWGAASTSCGGSLPLSLLPAAPPSTPQFTTTTASTSSTTTEPAYGPTESSSCAGGSSLCRSNPEMGSMCQTASARYVDNFIYTNSTSLTYTNAANEAFTGDGCSAFFQCGPAGSSSQPYAVGPYPSGGMSGADIKTAFGLIGCSVCGWHDLAQSGCQVKLDACSGCVDWVNGVDLDPTDPDPEPWCEHSKC</sequence>
<dbReference type="OrthoDB" id="3257981at2759"/>
<proteinExistence type="predicted"/>
<evidence type="ECO:0000256" key="2">
    <source>
        <dbReference type="SAM" id="SignalP"/>
    </source>
</evidence>
<dbReference type="AlphaFoldDB" id="A0A8H3J590"/>
<gene>
    <name evidence="3" type="ORF">IMSHALPRED_002231</name>
</gene>
<feature type="region of interest" description="Disordered" evidence="1">
    <location>
        <begin position="37"/>
        <end position="74"/>
    </location>
</feature>
<dbReference type="EMBL" id="CAJPDT010000139">
    <property type="protein sequence ID" value="CAF9940972.1"/>
    <property type="molecule type" value="Genomic_DNA"/>
</dbReference>
<feature type="region of interest" description="Disordered" evidence="1">
    <location>
        <begin position="933"/>
        <end position="958"/>
    </location>
</feature>
<reference evidence="3" key="1">
    <citation type="submission" date="2021-03" db="EMBL/GenBank/DDBJ databases">
        <authorList>
            <person name="Tagirdzhanova G."/>
        </authorList>
    </citation>
    <scope>NUCLEOTIDE SEQUENCE</scope>
</reference>
<feature type="signal peptide" evidence="2">
    <location>
        <begin position="1"/>
        <end position="20"/>
    </location>
</feature>
<evidence type="ECO:0000313" key="4">
    <source>
        <dbReference type="Proteomes" id="UP000664534"/>
    </source>
</evidence>
<feature type="compositionally biased region" description="Acidic residues" evidence="1">
    <location>
        <begin position="260"/>
        <end position="273"/>
    </location>
</feature>
<feature type="compositionally biased region" description="Low complexity" evidence="1">
    <location>
        <begin position="935"/>
        <end position="952"/>
    </location>
</feature>
<dbReference type="Proteomes" id="UP000664534">
    <property type="component" value="Unassembled WGS sequence"/>
</dbReference>
<feature type="compositionally biased region" description="Low complexity" evidence="1">
    <location>
        <begin position="40"/>
        <end position="74"/>
    </location>
</feature>
<comment type="caution">
    <text evidence="3">The sequence shown here is derived from an EMBL/GenBank/DDBJ whole genome shotgun (WGS) entry which is preliminary data.</text>
</comment>
<accession>A0A8H3J590</accession>
<name>A0A8H3J590_9LECA</name>
<dbReference type="InterPro" id="IPR029167">
    <property type="entry name" value="Mug117"/>
</dbReference>
<feature type="chain" id="PRO_5034059533" evidence="2">
    <location>
        <begin position="21"/>
        <end position="1100"/>
    </location>
</feature>
<dbReference type="Pfam" id="PF15474">
    <property type="entry name" value="MU117"/>
    <property type="match status" value="1"/>
</dbReference>
<keyword evidence="2" id="KW-0732">Signal</keyword>
<feature type="compositionally biased region" description="Low complexity" evidence="1">
    <location>
        <begin position="280"/>
        <end position="293"/>
    </location>
</feature>
<organism evidence="3 4">
    <name type="scientific">Imshaugia aleurites</name>
    <dbReference type="NCBI Taxonomy" id="172621"/>
    <lineage>
        <taxon>Eukaryota</taxon>
        <taxon>Fungi</taxon>
        <taxon>Dikarya</taxon>
        <taxon>Ascomycota</taxon>
        <taxon>Pezizomycotina</taxon>
        <taxon>Lecanoromycetes</taxon>
        <taxon>OSLEUM clade</taxon>
        <taxon>Lecanoromycetidae</taxon>
        <taxon>Lecanorales</taxon>
        <taxon>Lecanorineae</taxon>
        <taxon>Parmeliaceae</taxon>
        <taxon>Imshaugia</taxon>
    </lineage>
</organism>
<protein>
    <submittedName>
        <fullName evidence="3">Uncharacterized protein</fullName>
    </submittedName>
</protein>